<reference evidence="3" key="1">
    <citation type="journal article" date="2019" name="Environ. Microbiol.">
        <title>Fungal ecological strategies reflected in gene transcription - a case study of two litter decomposers.</title>
        <authorList>
            <person name="Barbi F."/>
            <person name="Kohler A."/>
            <person name="Barry K."/>
            <person name="Baskaran P."/>
            <person name="Daum C."/>
            <person name="Fauchery L."/>
            <person name="Ihrmark K."/>
            <person name="Kuo A."/>
            <person name="LaButti K."/>
            <person name="Lipzen A."/>
            <person name="Morin E."/>
            <person name="Grigoriev I.V."/>
            <person name="Henrissat B."/>
            <person name="Lindahl B."/>
            <person name="Martin F."/>
        </authorList>
    </citation>
    <scope>NUCLEOTIDE SEQUENCE</scope>
    <source>
        <strain evidence="3">JB14</strain>
    </source>
</reference>
<dbReference type="EMBL" id="ML769489">
    <property type="protein sequence ID" value="KAE9397977.1"/>
    <property type="molecule type" value="Genomic_DNA"/>
</dbReference>
<feature type="transmembrane region" description="Helical" evidence="1">
    <location>
        <begin position="99"/>
        <end position="120"/>
    </location>
</feature>
<evidence type="ECO:0000313" key="3">
    <source>
        <dbReference type="EMBL" id="KAE9397977.1"/>
    </source>
</evidence>
<keyword evidence="4" id="KW-1185">Reference proteome</keyword>
<dbReference type="PANTHER" id="PTHR40465">
    <property type="entry name" value="CHROMOSOME 1, WHOLE GENOME SHOTGUN SEQUENCE"/>
    <property type="match status" value="1"/>
</dbReference>
<feature type="transmembrane region" description="Helical" evidence="1">
    <location>
        <begin position="29"/>
        <end position="49"/>
    </location>
</feature>
<accession>A0A6A4HLQ8</accession>
<feature type="transmembrane region" description="Helical" evidence="1">
    <location>
        <begin position="140"/>
        <end position="162"/>
    </location>
</feature>
<dbReference type="OrthoDB" id="2953893at2759"/>
<feature type="transmembrane region" description="Helical" evidence="1">
    <location>
        <begin position="183"/>
        <end position="205"/>
    </location>
</feature>
<keyword evidence="1" id="KW-0472">Membrane</keyword>
<proteinExistence type="predicted"/>
<evidence type="ECO:0000256" key="1">
    <source>
        <dbReference type="SAM" id="Phobius"/>
    </source>
</evidence>
<protein>
    <recommendedName>
        <fullName evidence="2">DUF6534 domain-containing protein</fullName>
    </recommendedName>
</protein>
<dbReference type="PANTHER" id="PTHR40465:SF1">
    <property type="entry name" value="DUF6534 DOMAIN-CONTAINING PROTEIN"/>
    <property type="match status" value="1"/>
</dbReference>
<evidence type="ECO:0000259" key="2">
    <source>
        <dbReference type="Pfam" id="PF20152"/>
    </source>
</evidence>
<sequence length="263" mass="28224">MSSTFVIPHNIATKAGPPFPYDKKTFKGLVIFTLLIETAQSVMVMATLFRLFASGYGNTVQLNTVGLNWLTAPVLSSFVPAVTQHYFAWRIWRFSKSAVIPVIVILISLMQLAAGIAAGIKSEQVGKFSLLNEANFSRTSVWLIGTAVCDVIIAGSMTFYLRQAHTNSSIQSTRSIINKLVQLTVETGAICATFAIVEIITFLALGSTNYHLAPSGALSKLYSNSLLVHSLVNINFSETRGNVGPSEGGSGSAIEFAKISVAP</sequence>
<organism evidence="3 4">
    <name type="scientific">Gymnopus androsaceus JB14</name>
    <dbReference type="NCBI Taxonomy" id="1447944"/>
    <lineage>
        <taxon>Eukaryota</taxon>
        <taxon>Fungi</taxon>
        <taxon>Dikarya</taxon>
        <taxon>Basidiomycota</taxon>
        <taxon>Agaricomycotina</taxon>
        <taxon>Agaricomycetes</taxon>
        <taxon>Agaricomycetidae</taxon>
        <taxon>Agaricales</taxon>
        <taxon>Marasmiineae</taxon>
        <taxon>Omphalotaceae</taxon>
        <taxon>Gymnopus</taxon>
    </lineage>
</organism>
<evidence type="ECO:0000313" key="4">
    <source>
        <dbReference type="Proteomes" id="UP000799118"/>
    </source>
</evidence>
<keyword evidence="1" id="KW-1133">Transmembrane helix</keyword>
<dbReference type="Pfam" id="PF20152">
    <property type="entry name" value="DUF6534"/>
    <property type="match status" value="1"/>
</dbReference>
<feature type="transmembrane region" description="Helical" evidence="1">
    <location>
        <begin position="69"/>
        <end position="87"/>
    </location>
</feature>
<dbReference type="InterPro" id="IPR045339">
    <property type="entry name" value="DUF6534"/>
</dbReference>
<feature type="domain" description="DUF6534" evidence="2">
    <location>
        <begin position="146"/>
        <end position="228"/>
    </location>
</feature>
<keyword evidence="1" id="KW-0812">Transmembrane</keyword>
<dbReference type="Proteomes" id="UP000799118">
    <property type="component" value="Unassembled WGS sequence"/>
</dbReference>
<gene>
    <name evidence="3" type="ORF">BT96DRAFT_940507</name>
</gene>
<name>A0A6A4HLQ8_9AGAR</name>
<dbReference type="AlphaFoldDB" id="A0A6A4HLQ8"/>